<feature type="compositionally biased region" description="Basic residues" evidence="11">
    <location>
        <begin position="126"/>
        <end position="136"/>
    </location>
</feature>
<evidence type="ECO:0000256" key="8">
    <source>
        <dbReference type="ARBA" id="ARBA00022989"/>
    </source>
</evidence>
<dbReference type="AlphaFoldDB" id="A0AAD9KCX5"/>
<keyword evidence="10 12" id="KW-0472">Membrane</keyword>
<dbReference type="InterPro" id="IPR004728">
    <property type="entry name" value="Sec62"/>
</dbReference>
<keyword evidence="8 12" id="KW-1133">Transmembrane helix</keyword>
<evidence type="ECO:0000256" key="5">
    <source>
        <dbReference type="ARBA" id="ARBA00022692"/>
    </source>
</evidence>
<comment type="subcellular location">
    <subcellularLocation>
        <location evidence="1">Endoplasmic reticulum membrane</location>
        <topology evidence="1">Multi-pass membrane protein</topology>
    </subcellularLocation>
</comment>
<feature type="transmembrane region" description="Helical" evidence="12">
    <location>
        <begin position="234"/>
        <end position="256"/>
    </location>
</feature>
<evidence type="ECO:0000256" key="4">
    <source>
        <dbReference type="ARBA" id="ARBA00022448"/>
    </source>
</evidence>
<dbReference type="PANTHER" id="PTHR12443:SF9">
    <property type="entry name" value="TRANSLOCATION PROTEIN SEC62"/>
    <property type="match status" value="1"/>
</dbReference>
<comment type="similarity">
    <text evidence="2">Belongs to the SEC62 family.</text>
</comment>
<evidence type="ECO:0000256" key="10">
    <source>
        <dbReference type="ARBA" id="ARBA00023136"/>
    </source>
</evidence>
<evidence type="ECO:0000256" key="3">
    <source>
        <dbReference type="ARBA" id="ARBA00021257"/>
    </source>
</evidence>
<evidence type="ECO:0000256" key="2">
    <source>
        <dbReference type="ARBA" id="ARBA00010604"/>
    </source>
</evidence>
<evidence type="ECO:0000256" key="1">
    <source>
        <dbReference type="ARBA" id="ARBA00004477"/>
    </source>
</evidence>
<evidence type="ECO:0000256" key="9">
    <source>
        <dbReference type="ARBA" id="ARBA00023010"/>
    </source>
</evidence>
<evidence type="ECO:0000256" key="6">
    <source>
        <dbReference type="ARBA" id="ARBA00022824"/>
    </source>
</evidence>
<dbReference type="Gene3D" id="1.10.10.10">
    <property type="entry name" value="Winged helix-like DNA-binding domain superfamily/Winged helix DNA-binding domain"/>
    <property type="match status" value="1"/>
</dbReference>
<protein>
    <recommendedName>
        <fullName evidence="3">Translocation protein SEC62</fullName>
    </recommendedName>
</protein>
<evidence type="ECO:0000256" key="11">
    <source>
        <dbReference type="SAM" id="MobiDB-lite"/>
    </source>
</evidence>
<feature type="region of interest" description="Disordered" evidence="11">
    <location>
        <begin position="1"/>
        <end position="23"/>
    </location>
</feature>
<evidence type="ECO:0000256" key="7">
    <source>
        <dbReference type="ARBA" id="ARBA00022927"/>
    </source>
</evidence>
<dbReference type="Proteomes" id="UP001209878">
    <property type="component" value="Unassembled WGS sequence"/>
</dbReference>
<comment type="caution">
    <text evidence="13">The sequence shown here is derived from an EMBL/GenBank/DDBJ whole genome shotgun (WGS) entry which is preliminary data.</text>
</comment>
<feature type="compositionally biased region" description="Basic and acidic residues" evidence="11">
    <location>
        <begin position="12"/>
        <end position="23"/>
    </location>
</feature>
<proteinExistence type="inferred from homology"/>
<feature type="region of interest" description="Disordered" evidence="11">
    <location>
        <begin position="99"/>
        <end position="177"/>
    </location>
</feature>
<evidence type="ECO:0000313" key="14">
    <source>
        <dbReference type="Proteomes" id="UP001209878"/>
    </source>
</evidence>
<feature type="compositionally biased region" description="Basic and acidic residues" evidence="11">
    <location>
        <begin position="303"/>
        <end position="312"/>
    </location>
</feature>
<feature type="transmembrane region" description="Helical" evidence="12">
    <location>
        <begin position="210"/>
        <end position="228"/>
    </location>
</feature>
<keyword evidence="4" id="KW-0813">Transport</keyword>
<organism evidence="13 14">
    <name type="scientific">Ridgeia piscesae</name>
    <name type="common">Tubeworm</name>
    <dbReference type="NCBI Taxonomy" id="27915"/>
    <lineage>
        <taxon>Eukaryota</taxon>
        <taxon>Metazoa</taxon>
        <taxon>Spiralia</taxon>
        <taxon>Lophotrochozoa</taxon>
        <taxon>Annelida</taxon>
        <taxon>Polychaeta</taxon>
        <taxon>Sedentaria</taxon>
        <taxon>Canalipalpata</taxon>
        <taxon>Sabellida</taxon>
        <taxon>Siboglinidae</taxon>
        <taxon>Ridgeia</taxon>
    </lineage>
</organism>
<keyword evidence="6" id="KW-0256">Endoplasmic reticulum</keyword>
<keyword evidence="14" id="KW-1185">Reference proteome</keyword>
<feature type="compositionally biased region" description="Acidic residues" evidence="11">
    <location>
        <begin position="329"/>
        <end position="340"/>
    </location>
</feature>
<dbReference type="InterPro" id="IPR036388">
    <property type="entry name" value="WH-like_DNA-bd_sf"/>
</dbReference>
<gene>
    <name evidence="13" type="ORF">NP493_1238g00006</name>
</gene>
<name>A0AAD9KCX5_RIDPI</name>
<dbReference type="GO" id="GO:0031204">
    <property type="term" value="P:post-translational protein targeting to membrane, translocation"/>
    <property type="evidence" value="ECO:0007669"/>
    <property type="project" value="TreeGrafter"/>
</dbReference>
<evidence type="ECO:0000313" key="13">
    <source>
        <dbReference type="EMBL" id="KAK2168178.1"/>
    </source>
</evidence>
<dbReference type="GO" id="GO:0005789">
    <property type="term" value="C:endoplasmic reticulum membrane"/>
    <property type="evidence" value="ECO:0007669"/>
    <property type="project" value="UniProtKB-SubCell"/>
</dbReference>
<keyword evidence="7" id="KW-0653">Protein transport</keyword>
<dbReference type="Pfam" id="PF03839">
    <property type="entry name" value="Sec62"/>
    <property type="match status" value="1"/>
</dbReference>
<evidence type="ECO:0000256" key="12">
    <source>
        <dbReference type="SAM" id="Phobius"/>
    </source>
</evidence>
<keyword evidence="9" id="KW-0811">Translocation</keyword>
<dbReference type="PANTHER" id="PTHR12443">
    <property type="entry name" value="TRANSLOCATION PROTEIN SEC62"/>
    <property type="match status" value="1"/>
</dbReference>
<feature type="compositionally biased region" description="Basic and acidic residues" evidence="11">
    <location>
        <begin position="137"/>
        <end position="174"/>
    </location>
</feature>
<reference evidence="13" key="1">
    <citation type="journal article" date="2023" name="Mol. Biol. Evol.">
        <title>Third-Generation Sequencing Reveals the Adaptive Role of the Epigenome in Three Deep-Sea Polychaetes.</title>
        <authorList>
            <person name="Perez M."/>
            <person name="Aroh O."/>
            <person name="Sun Y."/>
            <person name="Lan Y."/>
            <person name="Juniper S.K."/>
            <person name="Young C.R."/>
            <person name="Angers B."/>
            <person name="Qian P.Y."/>
        </authorList>
    </citation>
    <scope>NUCLEOTIDE SEQUENCE</scope>
    <source>
        <strain evidence="13">R07B-5</strain>
    </source>
</reference>
<feature type="region of interest" description="Disordered" evidence="11">
    <location>
        <begin position="303"/>
        <end position="368"/>
    </location>
</feature>
<accession>A0AAD9KCX5</accession>
<dbReference type="EMBL" id="JAODUO010001242">
    <property type="protein sequence ID" value="KAK2168178.1"/>
    <property type="molecule type" value="Genomic_DNA"/>
</dbReference>
<feature type="compositionally biased region" description="Basic and acidic residues" evidence="11">
    <location>
        <begin position="344"/>
        <end position="355"/>
    </location>
</feature>
<sequence>MAEKRRGKQKQRNQDDTETPTKEEYEVAKFLRFNVPSKEGKLMGMAVQYFLASKAVDSLLDSKWASGKSKTELRFTTRNSCVDFCNRLLEKGIFHRATRMEKKKDRDKKKKKAKDEAEEDSEKSEKKTKKEKKVKRGKDDEKEEESSKEKESAGEVEEKKETDKKDSEKKDEDKKKKRKLRLEMADNQLFMDGDEVYVWIYDPVPLKSKLIGLLMVLGAIAVCLFPLWPPEVRLGVYYLSLAAAGFVGFILSLCIVQRVLFAVTWLVTFGKHHFWLLPNLTEDVGFFESFKPFYKHDVCPGKKDKTEKDKTTNPEGSGGTTEDGTKEQEEGEEGEGDNDNGYEMVDREEVAHVEDVAVVAEGETKKTK</sequence>
<keyword evidence="5 12" id="KW-0812">Transmembrane</keyword>
<feature type="compositionally biased region" description="Basic residues" evidence="11">
    <location>
        <begin position="1"/>
        <end position="11"/>
    </location>
</feature>